<comment type="subcellular location">
    <subcellularLocation>
        <location evidence="1">Cell membrane</location>
        <topology evidence="1">Multi-pass membrane protein</topology>
    </subcellularLocation>
</comment>
<accession>A0A931BUK9</accession>
<keyword evidence="2 7" id="KW-0812">Transmembrane</keyword>
<dbReference type="SUPFAM" id="SSF90123">
    <property type="entry name" value="ABC transporter transmembrane region"/>
    <property type="match status" value="1"/>
</dbReference>
<dbReference type="PANTHER" id="PTHR24221:SF261">
    <property type="entry name" value="GLUTATHIONE_L-CYSTEINE TRANSPORT SYSTEM ATP-BINDING_PERMEASE PROTEIN CYDD"/>
    <property type="match status" value="1"/>
</dbReference>
<dbReference type="PROSITE" id="PS50893">
    <property type="entry name" value="ABC_TRANSPORTER_2"/>
    <property type="match status" value="1"/>
</dbReference>
<organism evidence="10 11">
    <name type="scientific">Microvirga alba</name>
    <dbReference type="NCBI Taxonomy" id="2791025"/>
    <lineage>
        <taxon>Bacteria</taxon>
        <taxon>Pseudomonadati</taxon>
        <taxon>Pseudomonadota</taxon>
        <taxon>Alphaproteobacteria</taxon>
        <taxon>Hyphomicrobiales</taxon>
        <taxon>Methylobacteriaceae</taxon>
        <taxon>Microvirga</taxon>
    </lineage>
</organism>
<feature type="domain" description="ABC transporter" evidence="8">
    <location>
        <begin position="340"/>
        <end position="563"/>
    </location>
</feature>
<dbReference type="GO" id="GO:0005886">
    <property type="term" value="C:plasma membrane"/>
    <property type="evidence" value="ECO:0007669"/>
    <property type="project" value="UniProtKB-SubCell"/>
</dbReference>
<dbReference type="Proteomes" id="UP000599312">
    <property type="component" value="Unassembled WGS sequence"/>
</dbReference>
<keyword evidence="11" id="KW-1185">Reference proteome</keyword>
<evidence type="ECO:0000259" key="9">
    <source>
        <dbReference type="PROSITE" id="PS50929"/>
    </source>
</evidence>
<evidence type="ECO:0000313" key="10">
    <source>
        <dbReference type="EMBL" id="MBF9235019.1"/>
    </source>
</evidence>
<evidence type="ECO:0000256" key="3">
    <source>
        <dbReference type="ARBA" id="ARBA00022741"/>
    </source>
</evidence>
<feature type="transmembrane region" description="Helical" evidence="7">
    <location>
        <begin position="48"/>
        <end position="66"/>
    </location>
</feature>
<dbReference type="AlphaFoldDB" id="A0A931BUK9"/>
<dbReference type="InterPro" id="IPR027417">
    <property type="entry name" value="P-loop_NTPase"/>
</dbReference>
<dbReference type="GO" id="GO:0042883">
    <property type="term" value="P:cysteine transport"/>
    <property type="evidence" value="ECO:0007669"/>
    <property type="project" value="InterPro"/>
</dbReference>
<protein>
    <submittedName>
        <fullName evidence="10">Thiol reductant ABC exporter subunit CydD</fullName>
    </submittedName>
</protein>
<proteinExistence type="predicted"/>
<evidence type="ECO:0000256" key="1">
    <source>
        <dbReference type="ARBA" id="ARBA00004651"/>
    </source>
</evidence>
<dbReference type="GO" id="GO:0005524">
    <property type="term" value="F:ATP binding"/>
    <property type="evidence" value="ECO:0007669"/>
    <property type="project" value="UniProtKB-KW"/>
</dbReference>
<dbReference type="InterPro" id="IPR014216">
    <property type="entry name" value="ABC_transptr_CydD"/>
</dbReference>
<dbReference type="PROSITE" id="PS50929">
    <property type="entry name" value="ABC_TM1F"/>
    <property type="match status" value="1"/>
</dbReference>
<feature type="transmembrane region" description="Helical" evidence="7">
    <location>
        <begin position="130"/>
        <end position="148"/>
    </location>
</feature>
<dbReference type="GO" id="GO:0140359">
    <property type="term" value="F:ABC-type transporter activity"/>
    <property type="evidence" value="ECO:0007669"/>
    <property type="project" value="InterPro"/>
</dbReference>
<dbReference type="InterPro" id="IPR003439">
    <property type="entry name" value="ABC_transporter-like_ATP-bd"/>
</dbReference>
<evidence type="ECO:0000256" key="4">
    <source>
        <dbReference type="ARBA" id="ARBA00022840"/>
    </source>
</evidence>
<dbReference type="Pfam" id="PF00664">
    <property type="entry name" value="ABC_membrane"/>
    <property type="match status" value="1"/>
</dbReference>
<evidence type="ECO:0000256" key="6">
    <source>
        <dbReference type="ARBA" id="ARBA00023136"/>
    </source>
</evidence>
<dbReference type="NCBIfam" id="TIGR02857">
    <property type="entry name" value="CydD"/>
    <property type="match status" value="1"/>
</dbReference>
<dbReference type="InterPro" id="IPR011527">
    <property type="entry name" value="ABC1_TM_dom"/>
</dbReference>
<sequence>MGLWRLVRVLAAVSVAAPLISGALLVVQAYLLAHVLHGAIVGGEARDALLPSILAIAGLIGARSLLAFAGERAGVRAAEAVKSKLRKALFGRLVGEDPTWTASRSSGALANMIVDQVEALEGFFARYMPALVAAAILPLAFAITVLPVEPVVGLLFLVTAPLIPVFMALVGWGAEAASRNHVQAMARLSGLFADRLRGIVTLKLFGRAEAEAARVEAASDELRRRTLGVLKVAFLSSAVLEFFAALGVAGVALYVGLTYLGLIDFRSTALTLQAGLFCLLMAPEVYSPLRQLAVHYHDRAAAKAAIAEMAVLFETLPDLTTLEAPAVAVPSGGAAAAMPLTVNDLTVKTPDGRSLVLDEAGFTIAPGEHVAILGESGIGKSTLLEAIARLRTCDGDIKLGAWDLRDLDESDLRSRVAFLGQRPRLFQGSIADNIRLGRRDASDDEVRAAAEKAQVSVFANVLEHGLETVIGDGGVGLSGGEAHRVALARIFLRDPGLLLLDEPTAHLDATTEARVITAIREFAAGRTLIVATHSLKVASAMDRVFRIVHGKVVPVRSTARKDAA</sequence>
<dbReference type="PANTHER" id="PTHR24221">
    <property type="entry name" value="ATP-BINDING CASSETTE SUB-FAMILY B"/>
    <property type="match status" value="1"/>
</dbReference>
<dbReference type="SMART" id="SM00382">
    <property type="entry name" value="AAA"/>
    <property type="match status" value="1"/>
</dbReference>
<keyword evidence="5 7" id="KW-1133">Transmembrane helix</keyword>
<dbReference type="Gene3D" id="3.40.50.300">
    <property type="entry name" value="P-loop containing nucleotide triphosphate hydrolases"/>
    <property type="match status" value="1"/>
</dbReference>
<feature type="domain" description="ABC transmembrane type-1" evidence="9">
    <location>
        <begin position="19"/>
        <end position="301"/>
    </location>
</feature>
<dbReference type="CDD" id="cd18584">
    <property type="entry name" value="ABC_6TM_AarD_CydD"/>
    <property type="match status" value="1"/>
</dbReference>
<feature type="transmembrane region" description="Helical" evidence="7">
    <location>
        <begin position="154"/>
        <end position="174"/>
    </location>
</feature>
<keyword evidence="4" id="KW-0067">ATP-binding</keyword>
<dbReference type="GO" id="GO:0034040">
    <property type="term" value="F:ATPase-coupled lipid transmembrane transporter activity"/>
    <property type="evidence" value="ECO:0007669"/>
    <property type="project" value="TreeGrafter"/>
</dbReference>
<dbReference type="SUPFAM" id="SSF52540">
    <property type="entry name" value="P-loop containing nucleoside triphosphate hydrolases"/>
    <property type="match status" value="1"/>
</dbReference>
<dbReference type="Pfam" id="PF00005">
    <property type="entry name" value="ABC_tran"/>
    <property type="match status" value="1"/>
</dbReference>
<evidence type="ECO:0000256" key="7">
    <source>
        <dbReference type="SAM" id="Phobius"/>
    </source>
</evidence>
<gene>
    <name evidence="10" type="primary">cydD</name>
    <name evidence="10" type="ORF">I2H38_16725</name>
</gene>
<evidence type="ECO:0000313" key="11">
    <source>
        <dbReference type="Proteomes" id="UP000599312"/>
    </source>
</evidence>
<dbReference type="InterPro" id="IPR036640">
    <property type="entry name" value="ABC1_TM_sf"/>
</dbReference>
<keyword evidence="3" id="KW-0547">Nucleotide-binding</keyword>
<dbReference type="InterPro" id="IPR003593">
    <property type="entry name" value="AAA+_ATPase"/>
</dbReference>
<feature type="transmembrane region" description="Helical" evidence="7">
    <location>
        <begin position="232"/>
        <end position="257"/>
    </location>
</feature>
<keyword evidence="6 7" id="KW-0472">Membrane</keyword>
<evidence type="ECO:0000256" key="5">
    <source>
        <dbReference type="ARBA" id="ARBA00022989"/>
    </source>
</evidence>
<name>A0A931BUK9_9HYPH</name>
<dbReference type="EMBL" id="JADQDO010000009">
    <property type="protein sequence ID" value="MBF9235019.1"/>
    <property type="molecule type" value="Genomic_DNA"/>
</dbReference>
<dbReference type="Gene3D" id="1.20.1560.10">
    <property type="entry name" value="ABC transporter type 1, transmembrane domain"/>
    <property type="match status" value="1"/>
</dbReference>
<reference evidence="10" key="1">
    <citation type="submission" date="2020-11" db="EMBL/GenBank/DDBJ databases">
        <authorList>
            <person name="Kim M.K."/>
        </authorList>
    </citation>
    <scope>NUCLEOTIDE SEQUENCE</scope>
    <source>
        <strain evidence="10">BT350</strain>
    </source>
</reference>
<evidence type="ECO:0000259" key="8">
    <source>
        <dbReference type="PROSITE" id="PS50893"/>
    </source>
</evidence>
<dbReference type="InterPro" id="IPR039421">
    <property type="entry name" value="Type_1_exporter"/>
</dbReference>
<evidence type="ECO:0000256" key="2">
    <source>
        <dbReference type="ARBA" id="ARBA00022692"/>
    </source>
</evidence>
<comment type="caution">
    <text evidence="10">The sequence shown here is derived from an EMBL/GenBank/DDBJ whole genome shotgun (WGS) entry which is preliminary data.</text>
</comment>
<dbReference type="GO" id="GO:0016887">
    <property type="term" value="F:ATP hydrolysis activity"/>
    <property type="evidence" value="ECO:0007669"/>
    <property type="project" value="InterPro"/>
</dbReference>